<protein>
    <submittedName>
        <fullName evidence="2">Uncharacterized protein</fullName>
    </submittedName>
</protein>
<sequence>MSATTVDNPITTAVSRQVLQDYDIHLTGDGTVATPQPTPTAANPPGWDTQHRGVPPYRPINRDLDRTQRPVGGNPVGDVFVTTMFTGVLFNTSVRWLWTKTGGRINNKIFHYKVGGEI</sequence>
<keyword evidence="3" id="KW-1185">Reference proteome</keyword>
<name>A0A0G2H5T2_9PEZI</name>
<organism evidence="2 3">
    <name type="scientific">Diaporthe ampelina</name>
    <dbReference type="NCBI Taxonomy" id="1214573"/>
    <lineage>
        <taxon>Eukaryota</taxon>
        <taxon>Fungi</taxon>
        <taxon>Dikarya</taxon>
        <taxon>Ascomycota</taxon>
        <taxon>Pezizomycotina</taxon>
        <taxon>Sordariomycetes</taxon>
        <taxon>Sordariomycetidae</taxon>
        <taxon>Diaporthales</taxon>
        <taxon>Diaporthaceae</taxon>
        <taxon>Diaporthe</taxon>
    </lineage>
</organism>
<evidence type="ECO:0000313" key="2">
    <source>
        <dbReference type="EMBL" id="KKY30573.1"/>
    </source>
</evidence>
<dbReference type="EMBL" id="LCUC01000469">
    <property type="protein sequence ID" value="KKY30573.1"/>
    <property type="molecule type" value="Genomic_DNA"/>
</dbReference>
<dbReference type="Proteomes" id="UP000034680">
    <property type="component" value="Unassembled WGS sequence"/>
</dbReference>
<comment type="caution">
    <text evidence="2">The sequence shown here is derived from an EMBL/GenBank/DDBJ whole genome shotgun (WGS) entry which is preliminary data.</text>
</comment>
<accession>A0A0G2H5T2</accession>
<reference evidence="2 3" key="2">
    <citation type="submission" date="2015-05" db="EMBL/GenBank/DDBJ databases">
        <authorList>
            <person name="Morales-Cruz A."/>
            <person name="Amrine K.C."/>
            <person name="Cantu D."/>
        </authorList>
    </citation>
    <scope>NUCLEOTIDE SEQUENCE [LARGE SCALE GENOMIC DNA]</scope>
    <source>
        <strain evidence="2">DA912</strain>
    </source>
</reference>
<evidence type="ECO:0000313" key="3">
    <source>
        <dbReference type="Proteomes" id="UP000034680"/>
    </source>
</evidence>
<reference evidence="2 3" key="1">
    <citation type="submission" date="2015-05" db="EMBL/GenBank/DDBJ databases">
        <title>Distinctive expansion of gene families associated with plant cell wall degradation and secondary metabolism in the genomes of grapevine trunk pathogens.</title>
        <authorList>
            <person name="Lawrence D.P."/>
            <person name="Travadon R."/>
            <person name="Rolshausen P.E."/>
            <person name="Baumgartner K."/>
        </authorList>
    </citation>
    <scope>NUCLEOTIDE SEQUENCE [LARGE SCALE GENOMIC DNA]</scope>
    <source>
        <strain evidence="2">DA912</strain>
    </source>
</reference>
<dbReference type="OrthoDB" id="5201563at2759"/>
<proteinExistence type="predicted"/>
<evidence type="ECO:0000256" key="1">
    <source>
        <dbReference type="SAM" id="MobiDB-lite"/>
    </source>
</evidence>
<gene>
    <name evidence="2" type="ORF">UCDDA912_g09498</name>
</gene>
<feature type="compositionally biased region" description="Low complexity" evidence="1">
    <location>
        <begin position="33"/>
        <end position="45"/>
    </location>
</feature>
<dbReference type="AlphaFoldDB" id="A0A0G2H5T2"/>
<feature type="region of interest" description="Disordered" evidence="1">
    <location>
        <begin position="28"/>
        <end position="73"/>
    </location>
</feature>